<protein>
    <submittedName>
        <fullName evidence="2">Uncharacterized protein</fullName>
    </submittedName>
</protein>
<dbReference type="AlphaFoldDB" id="A0A915HYB3"/>
<keyword evidence="1" id="KW-1185">Reference proteome</keyword>
<name>A0A915HYB3_ROMCU</name>
<sequence length="140" mass="16295">MLRSVILDEQAIFEILLNTIFTQFDSNILVLAKNLDEICRLLPNLSIFDQENARWGLVEPFSIASDHLSDGIFGQNFDELDTDLFSYINENFCDGNTLLMSGRQKVCMEEEYVENCRFFEIISPSYKWELEDARPQATFF</sequence>
<proteinExistence type="predicted"/>
<organism evidence="1 2">
    <name type="scientific">Romanomermis culicivorax</name>
    <name type="common">Nematode worm</name>
    <dbReference type="NCBI Taxonomy" id="13658"/>
    <lineage>
        <taxon>Eukaryota</taxon>
        <taxon>Metazoa</taxon>
        <taxon>Ecdysozoa</taxon>
        <taxon>Nematoda</taxon>
        <taxon>Enoplea</taxon>
        <taxon>Dorylaimia</taxon>
        <taxon>Mermithida</taxon>
        <taxon>Mermithoidea</taxon>
        <taxon>Mermithidae</taxon>
        <taxon>Romanomermis</taxon>
    </lineage>
</organism>
<accession>A0A915HYB3</accession>
<evidence type="ECO:0000313" key="1">
    <source>
        <dbReference type="Proteomes" id="UP000887565"/>
    </source>
</evidence>
<dbReference type="WBParaSite" id="nRc.2.0.1.t06885-RA">
    <property type="protein sequence ID" value="nRc.2.0.1.t06885-RA"/>
    <property type="gene ID" value="nRc.2.0.1.g06885"/>
</dbReference>
<dbReference type="Proteomes" id="UP000887565">
    <property type="component" value="Unplaced"/>
</dbReference>
<reference evidence="2" key="1">
    <citation type="submission" date="2022-11" db="UniProtKB">
        <authorList>
            <consortium name="WormBaseParasite"/>
        </authorList>
    </citation>
    <scope>IDENTIFICATION</scope>
</reference>
<evidence type="ECO:0000313" key="2">
    <source>
        <dbReference type="WBParaSite" id="nRc.2.0.1.t06885-RA"/>
    </source>
</evidence>